<accession>W4M2W1</accession>
<dbReference type="EMBL" id="AZHX01001155">
    <property type="protein sequence ID" value="ETX04684.1"/>
    <property type="molecule type" value="Genomic_DNA"/>
</dbReference>
<keyword evidence="2" id="KW-1185">Reference proteome</keyword>
<dbReference type="GO" id="GO:0006355">
    <property type="term" value="P:regulation of DNA-templated transcription"/>
    <property type="evidence" value="ECO:0007669"/>
    <property type="project" value="InterPro"/>
</dbReference>
<evidence type="ECO:0000313" key="1">
    <source>
        <dbReference type="EMBL" id="ETX04684.1"/>
    </source>
</evidence>
<comment type="caution">
    <text evidence="1">The sequence shown here is derived from an EMBL/GenBank/DDBJ whole genome shotgun (WGS) entry which is preliminary data.</text>
</comment>
<protein>
    <submittedName>
        <fullName evidence="1">Uncharacterized protein</fullName>
    </submittedName>
</protein>
<sequence>MHWTQVFLEDWQYQALQSLAAQEQRSISALVREVLTQYLTHAPEAARQRLTAIEGIGADPQASGREHDDFLYGPKRSPFMVSFSRAT</sequence>
<name>W4M2W1_9BACT</name>
<gene>
    <name evidence="1" type="ORF">ETSY2_27415</name>
</gene>
<dbReference type="InterPro" id="IPR013321">
    <property type="entry name" value="Arc_rbn_hlx_hlx"/>
</dbReference>
<dbReference type="AlphaFoldDB" id="W4M2W1"/>
<dbReference type="Gene3D" id="1.10.1220.10">
    <property type="entry name" value="Met repressor-like"/>
    <property type="match status" value="1"/>
</dbReference>
<dbReference type="HOGENOM" id="CLU_2477579_0_0_7"/>
<reference evidence="1 2" key="1">
    <citation type="journal article" date="2014" name="Nature">
        <title>An environmental bacterial taxon with a large and distinct metabolic repertoire.</title>
        <authorList>
            <person name="Wilson M.C."/>
            <person name="Mori T."/>
            <person name="Ruckert C."/>
            <person name="Uria A.R."/>
            <person name="Helf M.J."/>
            <person name="Takada K."/>
            <person name="Gernert C."/>
            <person name="Steffens U.A."/>
            <person name="Heycke N."/>
            <person name="Schmitt S."/>
            <person name="Rinke C."/>
            <person name="Helfrich E.J."/>
            <person name="Brachmann A.O."/>
            <person name="Gurgui C."/>
            <person name="Wakimoto T."/>
            <person name="Kracht M."/>
            <person name="Crusemann M."/>
            <person name="Hentschel U."/>
            <person name="Abe I."/>
            <person name="Matsunaga S."/>
            <person name="Kalinowski J."/>
            <person name="Takeyama H."/>
            <person name="Piel J."/>
        </authorList>
    </citation>
    <scope>NUCLEOTIDE SEQUENCE [LARGE SCALE GENOMIC DNA]</scope>
    <source>
        <strain evidence="2">TSY2</strain>
    </source>
</reference>
<evidence type="ECO:0000313" key="2">
    <source>
        <dbReference type="Proteomes" id="UP000019140"/>
    </source>
</evidence>
<organism evidence="1 2">
    <name type="scientific">Candidatus Entotheonella gemina</name>
    <dbReference type="NCBI Taxonomy" id="1429439"/>
    <lineage>
        <taxon>Bacteria</taxon>
        <taxon>Pseudomonadati</taxon>
        <taxon>Nitrospinota/Tectimicrobiota group</taxon>
        <taxon>Candidatus Tectimicrobiota</taxon>
        <taxon>Candidatus Entotheonellia</taxon>
        <taxon>Candidatus Entotheonellales</taxon>
        <taxon>Candidatus Entotheonellaceae</taxon>
        <taxon>Candidatus Entotheonella</taxon>
    </lineage>
</organism>
<proteinExistence type="predicted"/>
<dbReference type="Proteomes" id="UP000019140">
    <property type="component" value="Unassembled WGS sequence"/>
</dbReference>
<dbReference type="CDD" id="cd21631">
    <property type="entry name" value="RHH_CopG_NikR-like"/>
    <property type="match status" value="1"/>
</dbReference>